<accession>D6PBU2</accession>
<organism evidence="2">
    <name type="scientific">uncultured archaeon MedDCM-OCT-S08-C16</name>
    <dbReference type="NCBI Taxonomy" id="743095"/>
    <lineage>
        <taxon>Archaea</taxon>
        <taxon>environmental samples</taxon>
    </lineage>
</organism>
<feature type="transmembrane region" description="Helical" evidence="1">
    <location>
        <begin position="44"/>
        <end position="64"/>
    </location>
</feature>
<proteinExistence type="predicted"/>
<feature type="transmembrane region" description="Helical" evidence="1">
    <location>
        <begin position="21"/>
        <end position="38"/>
    </location>
</feature>
<dbReference type="EMBL" id="GU942969">
    <property type="protein sequence ID" value="ADD93193.1"/>
    <property type="molecule type" value="Genomic_DNA"/>
</dbReference>
<keyword evidence="1" id="KW-0812">Transmembrane</keyword>
<protein>
    <recommendedName>
        <fullName evidence="3">Acyltransferase 3 domain-containing protein</fullName>
    </recommendedName>
</protein>
<evidence type="ECO:0008006" key="3">
    <source>
        <dbReference type="Google" id="ProtNLM"/>
    </source>
</evidence>
<keyword evidence="1" id="KW-0472">Membrane</keyword>
<keyword evidence="1" id="KW-1133">Transmembrane helix</keyword>
<evidence type="ECO:0000256" key="1">
    <source>
        <dbReference type="SAM" id="Phobius"/>
    </source>
</evidence>
<name>D6PBU2_9ARCH</name>
<evidence type="ECO:0000313" key="2">
    <source>
        <dbReference type="EMBL" id="ADD93193.1"/>
    </source>
</evidence>
<reference evidence="2" key="1">
    <citation type="journal article" date="2010" name="ISME J.">
        <title>Metagenome of the Mediterranean deep chlorophyll maximum studied by direct and fosmid library 454 pyrosequencing.</title>
        <authorList>
            <person name="Ghai R."/>
            <person name="Martin-Cuadrado A.B."/>
            <person name="Molto A.G."/>
            <person name="Heredia I.G."/>
            <person name="Cabrera R."/>
            <person name="Martin J."/>
            <person name="Verdu M."/>
            <person name="Deschamps P."/>
            <person name="Moreira D."/>
            <person name="Lopez-Garcia P."/>
            <person name="Mira A."/>
            <person name="Rodriguez-Valera F."/>
        </authorList>
    </citation>
    <scope>NUCLEOTIDE SEQUENCE</scope>
</reference>
<sequence>MIWLLIERISVQHLGLLGRRSLTVYITHFIPIGALYSIDETYSLSLTTSMMAIVAYTLVWWPAVHAWDRLAPRMNVEQLFRAL</sequence>
<dbReference type="AlphaFoldDB" id="D6PBU2"/>